<protein>
    <recommendedName>
        <fullName evidence="4">Tetratricopeptide repeat protein</fullName>
    </recommendedName>
</protein>
<evidence type="ECO:0000313" key="3">
    <source>
        <dbReference type="Proteomes" id="UP000592294"/>
    </source>
</evidence>
<comment type="caution">
    <text evidence="2">The sequence shown here is derived from an EMBL/GenBank/DDBJ whole genome shotgun (WGS) entry which is preliminary data.</text>
</comment>
<feature type="non-terminal residue" evidence="2">
    <location>
        <position position="131"/>
    </location>
</feature>
<dbReference type="AlphaFoldDB" id="A0A850REQ2"/>
<dbReference type="SUPFAM" id="SSF48452">
    <property type="entry name" value="TPR-like"/>
    <property type="match status" value="1"/>
</dbReference>
<reference evidence="2 3" key="1">
    <citation type="submission" date="2020-06" db="EMBL/GenBank/DDBJ databases">
        <title>Whole-genome sequence of Allochromatium humboldtianum DSM 21881, type strain.</title>
        <authorList>
            <person name="Kyndt J.A."/>
            <person name="Meyer T.E."/>
        </authorList>
    </citation>
    <scope>NUCLEOTIDE SEQUENCE [LARGE SCALE GENOMIC DNA]</scope>
    <source>
        <strain evidence="2 3">DSM 21881</strain>
    </source>
</reference>
<keyword evidence="1" id="KW-0802">TPR repeat</keyword>
<gene>
    <name evidence="2" type="ORF">HW932_21540</name>
</gene>
<evidence type="ECO:0000313" key="2">
    <source>
        <dbReference type="EMBL" id="NVZ11828.1"/>
    </source>
</evidence>
<dbReference type="InterPro" id="IPR011990">
    <property type="entry name" value="TPR-like_helical_dom_sf"/>
</dbReference>
<evidence type="ECO:0008006" key="4">
    <source>
        <dbReference type="Google" id="ProtNLM"/>
    </source>
</evidence>
<dbReference type="PROSITE" id="PS50005">
    <property type="entry name" value="TPR"/>
    <property type="match status" value="1"/>
</dbReference>
<dbReference type="InterPro" id="IPR019734">
    <property type="entry name" value="TPR_rpt"/>
</dbReference>
<feature type="repeat" description="TPR" evidence="1">
    <location>
        <begin position="79"/>
        <end position="112"/>
    </location>
</feature>
<dbReference type="Gene3D" id="1.25.40.10">
    <property type="entry name" value="Tetratricopeptide repeat domain"/>
    <property type="match status" value="1"/>
</dbReference>
<name>A0A850REQ2_9GAMM</name>
<dbReference type="Pfam" id="PF13181">
    <property type="entry name" value="TPR_8"/>
    <property type="match status" value="1"/>
</dbReference>
<dbReference type="Proteomes" id="UP000592294">
    <property type="component" value="Unassembled WGS sequence"/>
</dbReference>
<dbReference type="RefSeq" id="WP_222932489.1">
    <property type="nucleotide sequence ID" value="NZ_JABZEO010000075.1"/>
</dbReference>
<proteinExistence type="predicted"/>
<accession>A0A850REQ2</accession>
<dbReference type="EMBL" id="JABZEO010000075">
    <property type="protein sequence ID" value="NVZ11828.1"/>
    <property type="molecule type" value="Genomic_DNA"/>
</dbReference>
<organism evidence="2 3">
    <name type="scientific">Allochromatium humboldtianum</name>
    <dbReference type="NCBI Taxonomy" id="504901"/>
    <lineage>
        <taxon>Bacteria</taxon>
        <taxon>Pseudomonadati</taxon>
        <taxon>Pseudomonadota</taxon>
        <taxon>Gammaproteobacteria</taxon>
        <taxon>Chromatiales</taxon>
        <taxon>Chromatiaceae</taxon>
        <taxon>Allochromatium</taxon>
    </lineage>
</organism>
<evidence type="ECO:0000256" key="1">
    <source>
        <dbReference type="PROSITE-ProRule" id="PRU00339"/>
    </source>
</evidence>
<keyword evidence="3" id="KW-1185">Reference proteome</keyword>
<sequence length="131" mass="14373">MQRRYVSWMLTMSLLGVHGHEARAQDAAAPIPSAALATALETRNTMTLRQRALEKWAAGDADPALGLLAEAIARIPYDASNYMARSRILSELKRYDAAIADLRRATELEPALSNAWGNLGWHLILQGDFAA</sequence>